<accession>A0A0H5S636</accession>
<dbReference type="Pfam" id="PF25057">
    <property type="entry name" value="CUT_N"/>
    <property type="match status" value="1"/>
</dbReference>
<dbReference type="Pfam" id="PF00092">
    <property type="entry name" value="VWA"/>
    <property type="match status" value="1"/>
</dbReference>
<proteinExistence type="predicted"/>
<reference evidence="13" key="1">
    <citation type="journal article" date="2007" name="Science">
        <title>Draft genome of the filarial nematode parasite Brugia malayi.</title>
        <authorList>
            <person name="Ghedin E."/>
            <person name="Wang S."/>
            <person name="Spiro D."/>
            <person name="Caler E."/>
            <person name="Zhao Q."/>
            <person name="Crabtree J."/>
            <person name="Allen J.E."/>
            <person name="Delcher A.L."/>
            <person name="Guiliano D.B."/>
            <person name="Miranda-Saavedra D."/>
            <person name="Angiuoli S.V."/>
            <person name="Creasy T."/>
            <person name="Amedeo P."/>
            <person name="Haas B."/>
            <person name="El-Sayed N.M."/>
            <person name="Wortman J.R."/>
            <person name="Feldblyum T."/>
            <person name="Tallon L."/>
            <person name="Schatz M."/>
            <person name="Shumway M."/>
            <person name="Koo H."/>
            <person name="Salzberg S.L."/>
            <person name="Schobel S."/>
            <person name="Pertea M."/>
            <person name="Pop M."/>
            <person name="White O."/>
            <person name="Barton G.J."/>
            <person name="Carlow C.K."/>
            <person name="Crawford M.J."/>
            <person name="Daub J."/>
            <person name="Dimmic M.W."/>
            <person name="Estes C.F."/>
            <person name="Foster J.M."/>
            <person name="Ganatra M."/>
            <person name="Gregory W.F."/>
            <person name="Johnson N.M."/>
            <person name="Jin J."/>
            <person name="Komuniecki R."/>
            <person name="Korf I."/>
            <person name="Kumar S."/>
            <person name="Laney S."/>
            <person name="Li B.W."/>
            <person name="Li W."/>
            <person name="Lindblom T.H."/>
            <person name="Lustigman S."/>
            <person name="Ma D."/>
            <person name="Maina C.V."/>
            <person name="Martin D.M."/>
            <person name="McCarter J.P."/>
            <person name="McReynolds L."/>
            <person name="Mitreva M."/>
            <person name="Nutman T.B."/>
            <person name="Parkinson J."/>
            <person name="Peregrin-Alvarez J.M."/>
            <person name="Poole C."/>
            <person name="Ren Q."/>
            <person name="Saunders L."/>
            <person name="Sluder A.E."/>
            <person name="Smith K."/>
            <person name="Stanke M."/>
            <person name="Unnasch T.R."/>
            <person name="Ware J."/>
            <person name="Wei A.D."/>
            <person name="Weil G."/>
            <person name="Williams D.J."/>
            <person name="Zhang Y."/>
            <person name="Williams S.A."/>
            <person name="Fraser-Liggett C."/>
            <person name="Slatko B."/>
            <person name="Blaxter M.L."/>
            <person name="Scott A.L."/>
        </authorList>
    </citation>
    <scope>NUCLEOTIDE SEQUENCE</scope>
    <source>
        <strain evidence="13">FR3</strain>
    </source>
</reference>
<dbReference type="SMART" id="SM00327">
    <property type="entry name" value="VWA"/>
    <property type="match status" value="1"/>
</dbReference>
<keyword evidence="6 9" id="KW-1133">Transmembrane helix</keyword>
<dbReference type="InterPro" id="IPR036465">
    <property type="entry name" value="vWFA_dom_sf"/>
</dbReference>
<feature type="region of interest" description="Disordered" evidence="8">
    <location>
        <begin position="1278"/>
        <end position="1305"/>
    </location>
</feature>
<evidence type="ECO:0000259" key="12">
    <source>
        <dbReference type="PROSITE" id="PS51034"/>
    </source>
</evidence>
<feature type="chain" id="PRO_5013453188" evidence="10">
    <location>
        <begin position="28"/>
        <end position="1403"/>
    </location>
</feature>
<comment type="subcellular location">
    <subcellularLocation>
        <location evidence="1">Cell membrane</location>
        <topology evidence="1">Single-pass type I membrane protein</topology>
    </subcellularLocation>
</comment>
<feature type="transmembrane region" description="Helical" evidence="9">
    <location>
        <begin position="1128"/>
        <end position="1147"/>
    </location>
</feature>
<keyword evidence="5 10" id="KW-0732">Signal</keyword>
<evidence type="ECO:0000313" key="13">
    <source>
        <dbReference type="EMBL" id="CRZ24075.1"/>
    </source>
</evidence>
<dbReference type="GO" id="GO:0005886">
    <property type="term" value="C:plasma membrane"/>
    <property type="evidence" value="ECO:0007669"/>
    <property type="project" value="UniProtKB-SubCell"/>
</dbReference>
<gene>
    <name evidence="14" type="primary">bma-dpy-1</name>
    <name evidence="13" type="synonym">Bma-dpy-1</name>
    <name evidence="14" type="ORF">Bm5043</name>
    <name evidence="13" type="ORF">BM_Bm5043</name>
</gene>
<dbReference type="Gene3D" id="3.40.50.410">
    <property type="entry name" value="von Willebrand factor, type A domain"/>
    <property type="match status" value="1"/>
</dbReference>
<feature type="domain" description="VWFA" evidence="11">
    <location>
        <begin position="641"/>
        <end position="812"/>
    </location>
</feature>
<keyword evidence="4 9" id="KW-0812">Transmembrane</keyword>
<keyword evidence="7 9" id="KW-0472">Membrane</keyword>
<dbReference type="PROSITE" id="PS51034">
    <property type="entry name" value="ZP_2"/>
    <property type="match status" value="1"/>
</dbReference>
<dbReference type="PANTHER" id="PTHR22907">
    <property type="entry name" value="GH04558P"/>
    <property type="match status" value="1"/>
</dbReference>
<protein>
    <submittedName>
        <fullName evidence="13">BMA-DPY-1</fullName>
    </submittedName>
</protein>
<evidence type="ECO:0000256" key="1">
    <source>
        <dbReference type="ARBA" id="ARBA00004251"/>
    </source>
</evidence>
<evidence type="ECO:0000256" key="10">
    <source>
        <dbReference type="SAM" id="SignalP"/>
    </source>
</evidence>
<dbReference type="EMBL" id="LN856936">
    <property type="protein sequence ID" value="CRZ24075.1"/>
    <property type="molecule type" value="Genomic_DNA"/>
</dbReference>
<keyword evidence="3" id="KW-1003">Cell membrane</keyword>
<evidence type="ECO:0000256" key="5">
    <source>
        <dbReference type="ARBA" id="ARBA00022729"/>
    </source>
</evidence>
<organism evidence="13">
    <name type="scientific">Brugia malayi</name>
    <name type="common">Filarial nematode worm</name>
    <dbReference type="NCBI Taxonomy" id="6279"/>
    <lineage>
        <taxon>Eukaryota</taxon>
        <taxon>Metazoa</taxon>
        <taxon>Ecdysozoa</taxon>
        <taxon>Nematoda</taxon>
        <taxon>Chromadorea</taxon>
        <taxon>Rhabditida</taxon>
        <taxon>Spirurina</taxon>
        <taxon>Spiruromorpha</taxon>
        <taxon>Filarioidea</taxon>
        <taxon>Onchocercidae</taxon>
        <taxon>Brugia</taxon>
    </lineage>
</organism>
<evidence type="ECO:0000256" key="9">
    <source>
        <dbReference type="SAM" id="Phobius"/>
    </source>
</evidence>
<dbReference type="PROSITE" id="PS50234">
    <property type="entry name" value="VWFA"/>
    <property type="match status" value="1"/>
</dbReference>
<evidence type="ECO:0000256" key="7">
    <source>
        <dbReference type="ARBA" id="ARBA00023136"/>
    </source>
</evidence>
<dbReference type="WormBase" id="Bm5043">
    <property type="protein sequence ID" value="BM45925"/>
    <property type="gene ID" value="WBGene00225304"/>
    <property type="gene designation" value="Bma-dpy-1"/>
</dbReference>
<dbReference type="SUPFAM" id="SSF53300">
    <property type="entry name" value="vWA-like"/>
    <property type="match status" value="1"/>
</dbReference>
<evidence type="ECO:0000256" key="2">
    <source>
        <dbReference type="ARBA" id="ARBA00022460"/>
    </source>
</evidence>
<sequence length="1403" mass="158809">MRQIIRRFAIHFVIIINVVLIYRNTTATPDHNPSFDYHSQHHTDNQRTSRFNENEQSQQKIADVLDDKSINNVHIQIFLVTPNKTPTNSNIRTNELRNKEIGSQENPISLEIDLEKGTVDEVSNSRHVSPRINDEGNIATFIQPIDQTNRNSKNGMQSKKFEGLSIEEIEPSKRFKSNSDNVAAIDRNWLRANFDKMSPATLNVSENGFSTSNHINNINSNSSTYRFGNLESSHIVDYSSFFTKTPSMQTTTLVSDFEVVFISPEQIPTTTTISITDNEMLLKQTSDQQSSDATINFNPKIFYEDKHSGTSSTQTVHFLPNTYRISENETDFKKTIFSSTGHNAVSKNILPFEPLLTSTVSLPNATPELLIFTNKKKFDPAHVGIKLLPVFDETSRSSGITLIENITESKINSENQSLYFGPAHPVAFIAVGDREILDEQKSHREASSVLTIPHIAVGEQISEMQETYPSDSAEDETMIMGRQSMIDLLQKQDSINTKRISSQEHTMESAEIAEQTQFKKPFRSGFNSRDGIILPDLTTQGQNISSPEIFLIPEQDFMASQPDYIEPIDSVRTLISSEHAPPSAEFGTKRGKSEILKSELITSQSNTNKIKVSEPIYCDNIATNEGECPIVNDKSDQIRSDILFLLDTSHNITKIYFQQAVKFIMDTVEQFKNIGPDGVQFTREPVLEFSFRKHNCKPCLLADIGDTEYISDLNSVDNVIHKVVKYGFSKRRGDRDEVPNVLVMVSSGMSSGQFHEALQLLDPNNITVIIVSIKDTNPQLIKQLIRDEHHNLIFNVTAVNNGQLADHLAKHIRTTTKEKLAFFENRIAMEMDQSVQEFTVQCLNDGFNVTFKLLKSFGGTIVVRGKNMTKNCSKIIQAEQFGERIDTREVHFFISFKQCDIEEIISVNPAGLNYSALINIIHDKWLVSDADKGFVLQCYQPQQLHELTNLRINQRPQGDIKIAKILPLNSIPPLCNYTIRADTPNGPIIQYAKLGDTIYHKWECENNHQALDLYGLHIHDCYAKSESKQQQQHIIIDSKGCIADANIVNDVIYSDDKLMAFAYVKPPRCPGTDYKDLLIYHRNRHNTESFLAALTTEEEVRFTVVPSMNVTDSAFSHQTVKELSNTNLLWLMVILIALSAIILLILIRYITRMNSKDEFIASESLKRHKTIDNIDYITSATTFAKFLSNEKRVKKEQNDACRSESLKGKNNDGEIKTEIVSVSLNSTNDGIRPSVKYDSSDGTVSATESRHVQFDQHDGSSCCILHHINPISILRDQTNDDRRDVGDGGNVADATGSVHDGDGDDTDARGEMVSLRFATILLLALLTVSVTTSDWWDDDWDEPWHQYHHHHHHGHFPHQHFHHHSIVMNRDSDYWDAMIISYCSDCWADTMCSETGNKIYQIK</sequence>
<evidence type="ECO:0000256" key="3">
    <source>
        <dbReference type="ARBA" id="ARBA00022475"/>
    </source>
</evidence>
<evidence type="ECO:0000256" key="6">
    <source>
        <dbReference type="ARBA" id="ARBA00022989"/>
    </source>
</evidence>
<name>A0A0H5S636_BRUMA</name>
<dbReference type="PANTHER" id="PTHR22907:SF40">
    <property type="entry name" value="TRANSMEMBRANE PROTEIN-RELATED"/>
    <property type="match status" value="1"/>
</dbReference>
<evidence type="ECO:0000259" key="11">
    <source>
        <dbReference type="PROSITE" id="PS50234"/>
    </source>
</evidence>
<feature type="compositionally biased region" description="Basic and acidic residues" evidence="8">
    <location>
        <begin position="38"/>
        <end position="53"/>
    </location>
</feature>
<evidence type="ECO:0000256" key="4">
    <source>
        <dbReference type="ARBA" id="ARBA00022692"/>
    </source>
</evidence>
<dbReference type="InterPro" id="IPR057475">
    <property type="entry name" value="CUT_C"/>
</dbReference>
<feature type="signal peptide" evidence="10">
    <location>
        <begin position="1"/>
        <end position="27"/>
    </location>
</feature>
<evidence type="ECO:0000313" key="14">
    <source>
        <dbReference type="WormBase" id="Bm5043"/>
    </source>
</evidence>
<feature type="domain" description="ZP" evidence="12">
    <location>
        <begin position="841"/>
        <end position="1102"/>
    </location>
</feature>
<reference evidence="13" key="2">
    <citation type="submission" date="2012-12" db="EMBL/GenBank/DDBJ databases">
        <authorList>
            <person name="Gao Y.W."/>
            <person name="Fan S.T."/>
            <person name="Sun H.T."/>
            <person name="Wang Z."/>
            <person name="Gao X.L."/>
            <person name="Li Y.G."/>
            <person name="Wang T.C."/>
            <person name="Zhang K."/>
            <person name="Xu W.W."/>
            <person name="Yu Z.J."/>
            <person name="Xia X.Z."/>
        </authorList>
    </citation>
    <scope>NUCLEOTIDE SEQUENCE</scope>
    <source>
        <strain evidence="13">FR3</strain>
    </source>
</reference>
<dbReference type="GO" id="GO:0042302">
    <property type="term" value="F:structural constituent of cuticle"/>
    <property type="evidence" value="ECO:0007669"/>
    <property type="project" value="UniProtKB-KW"/>
</dbReference>
<feature type="region of interest" description="Disordered" evidence="8">
    <location>
        <begin position="32"/>
        <end position="58"/>
    </location>
</feature>
<dbReference type="InterPro" id="IPR001507">
    <property type="entry name" value="ZP_dom"/>
</dbReference>
<keyword evidence="2" id="KW-0193">Cuticle</keyword>
<dbReference type="Pfam" id="PF25301">
    <property type="entry name" value="CUT_C"/>
    <property type="match status" value="1"/>
</dbReference>
<evidence type="ECO:0000256" key="8">
    <source>
        <dbReference type="SAM" id="MobiDB-lite"/>
    </source>
</evidence>
<dbReference type="InterPro" id="IPR051962">
    <property type="entry name" value="Cuticlin"/>
</dbReference>
<dbReference type="InterPro" id="IPR002035">
    <property type="entry name" value="VWF_A"/>
</dbReference>
<dbReference type="SMART" id="SM00241">
    <property type="entry name" value="ZP"/>
    <property type="match status" value="1"/>
</dbReference>
<dbReference type="InterPro" id="IPR056953">
    <property type="entry name" value="CUT_N"/>
</dbReference>